<protein>
    <recommendedName>
        <fullName evidence="10">PX domain-containing protein</fullName>
    </recommendedName>
</protein>
<dbReference type="InterPro" id="IPR036871">
    <property type="entry name" value="PX_dom_sf"/>
</dbReference>
<dbReference type="GO" id="GO:0000329">
    <property type="term" value="C:fungal-type vacuole membrane"/>
    <property type="evidence" value="ECO:0007669"/>
    <property type="project" value="UniProtKB-ARBA"/>
</dbReference>
<feature type="region of interest" description="Disordered" evidence="5">
    <location>
        <begin position="306"/>
        <end position="354"/>
    </location>
</feature>
<accession>A0A1R3RJF8</accession>
<feature type="compositionally biased region" description="Acidic residues" evidence="5">
    <location>
        <begin position="345"/>
        <end position="354"/>
    </location>
</feature>
<dbReference type="STRING" id="602072.A0A1R3RJF8"/>
<dbReference type="AlphaFoldDB" id="A0A1R3RJF8"/>
<evidence type="ECO:0000256" key="1">
    <source>
        <dbReference type="ARBA" id="ARBA00004116"/>
    </source>
</evidence>
<dbReference type="CDD" id="cd15858">
    <property type="entry name" value="SNARE_VAM7"/>
    <property type="match status" value="1"/>
</dbReference>
<dbReference type="PANTHER" id="PTHR22775:SF3">
    <property type="entry name" value="SORTING NEXIN-13"/>
    <property type="match status" value="1"/>
</dbReference>
<sequence length="818" mass="89569">MASMPDKRKPSGSFSGSSPYAKRPRPSYAEEDDEEEAPQPTVTPYERPRNHPVYGQKSAFPGLDVAGEDELFYGPAEDGMEYLRMVRSEANALPFLFTAPQTTEPPTETDSKDGELQPQPQEEEKLSQPVPDGVVVDGVFFIPPSSNTKTAAAAPRADVVEEGISDAQSSYYNLLHHRFLLLRSILKCTPPSEAIAALDDSHPISLPRHARNARKEWRRLLLAVDPQTVQLACMDMESVLGVLGIMARLMSENVRSGDAQRVRRIGAWAWGLLGKCRDVGQLGTEEVGEIRELGKRAVKILRKMREEDEKKMRGEGDASDEDDDEEDTMEQGAEGEGVLIQMDGPSDDQDHDMQDVAEEPAAEDLEAAKARLQAKIQGVEEQPPAIESGLENEENAKEVAVQTRAMLDMIITMAPPLEITIPTTSISPTTPPYTLYNITLRLPLRSFTISKRYSDFTTFHTTLTTQTNLPPPVPLPPKSWFQNTISNSTLRESRREALETYLRAINESDDARWRNSPAWRAFLNLPSLPSTNGSSPASRLHAAITDPADAEGGGITDPILWLDCFRDMKGHLHDARLYLTRRDQETTPQKQHESSARAKSELVRAGGLIAALESGLRNLSGTTAGGGLGAGSTGEEGGSGGGGSRPGSKLGRRNTASTIASWSVSGNNTLGEGEMRRRKDLLINARKEKDGLEDLLNAMAAKSRIDSAVASIQDKEALMGTKGGKKPMRSSGRVLGRETERTRELDNAGVVQLQKQMMADQDIAVDELMRIVNRQKELGIAINNELQVQNELLSLADEDATRLGGKIDIGKKRIGRIS</sequence>
<keyword evidence="9" id="KW-1185">Reference proteome</keyword>
<dbReference type="GO" id="GO:0097576">
    <property type="term" value="P:vacuole fusion"/>
    <property type="evidence" value="ECO:0007669"/>
    <property type="project" value="UniProtKB-ARBA"/>
</dbReference>
<dbReference type="GO" id="GO:0035091">
    <property type="term" value="F:phosphatidylinositol binding"/>
    <property type="evidence" value="ECO:0007669"/>
    <property type="project" value="InterPro"/>
</dbReference>
<feature type="region of interest" description="Disordered" evidence="5">
    <location>
        <begin position="98"/>
        <end position="128"/>
    </location>
</feature>
<dbReference type="PANTHER" id="PTHR22775">
    <property type="entry name" value="SORTING NEXIN"/>
    <property type="match status" value="1"/>
</dbReference>
<dbReference type="SUPFAM" id="SSF58038">
    <property type="entry name" value="SNARE fusion complex"/>
    <property type="match status" value="1"/>
</dbReference>
<dbReference type="GO" id="GO:0007034">
    <property type="term" value="P:vacuolar transport"/>
    <property type="evidence" value="ECO:0007669"/>
    <property type="project" value="UniProtKB-ARBA"/>
</dbReference>
<dbReference type="OMA" id="MQDQDGA"/>
<proteinExistence type="predicted"/>
<dbReference type="Pfam" id="PF00787">
    <property type="entry name" value="PX"/>
    <property type="match status" value="1"/>
</dbReference>
<evidence type="ECO:0000256" key="4">
    <source>
        <dbReference type="ARBA" id="ARBA00054927"/>
    </source>
</evidence>
<gene>
    <name evidence="8" type="ORF">ASPCADRAFT_516072</name>
</gene>
<dbReference type="InterPro" id="IPR001683">
    <property type="entry name" value="PX_dom"/>
</dbReference>
<dbReference type="GO" id="GO:0016192">
    <property type="term" value="P:vesicle-mediated transport"/>
    <property type="evidence" value="ECO:0007669"/>
    <property type="project" value="UniProtKB-ARBA"/>
</dbReference>
<dbReference type="Gene3D" id="1.20.5.110">
    <property type="match status" value="1"/>
</dbReference>
<feature type="compositionally biased region" description="Basic and acidic residues" evidence="5">
    <location>
        <begin position="306"/>
        <end position="316"/>
    </location>
</feature>
<evidence type="ECO:0000313" key="9">
    <source>
        <dbReference type="Proteomes" id="UP000188318"/>
    </source>
</evidence>
<comment type="subcellular location">
    <subcellularLocation>
        <location evidence="1">Vacuole</location>
    </subcellularLocation>
</comment>
<dbReference type="Gene3D" id="1.20.58.1070">
    <property type="match status" value="1"/>
</dbReference>
<dbReference type="InterPro" id="IPR035426">
    <property type="entry name" value="Gemin2/Brr1"/>
</dbReference>
<dbReference type="CDD" id="cd06897">
    <property type="entry name" value="PX_SNARE"/>
    <property type="match status" value="1"/>
</dbReference>
<feature type="domain" description="T-SNARE coiled-coil homology" evidence="6">
    <location>
        <begin position="755"/>
        <end position="817"/>
    </location>
</feature>
<feature type="compositionally biased region" description="Polar residues" evidence="5">
    <location>
        <begin position="654"/>
        <end position="665"/>
    </location>
</feature>
<keyword evidence="3" id="KW-0175">Coiled coil</keyword>
<keyword evidence="2" id="KW-0926">Vacuole</keyword>
<dbReference type="InterPro" id="IPR000727">
    <property type="entry name" value="T_SNARE_dom"/>
</dbReference>
<evidence type="ECO:0000313" key="8">
    <source>
        <dbReference type="EMBL" id="OOF94617.1"/>
    </source>
</evidence>
<evidence type="ECO:0000259" key="6">
    <source>
        <dbReference type="PROSITE" id="PS50192"/>
    </source>
</evidence>
<evidence type="ECO:0000256" key="2">
    <source>
        <dbReference type="ARBA" id="ARBA00022554"/>
    </source>
</evidence>
<dbReference type="Proteomes" id="UP000188318">
    <property type="component" value="Unassembled WGS sequence"/>
</dbReference>
<feature type="region of interest" description="Disordered" evidence="5">
    <location>
        <begin position="623"/>
        <end position="665"/>
    </location>
</feature>
<feature type="domain" description="PX" evidence="7">
    <location>
        <begin position="414"/>
        <end position="529"/>
    </location>
</feature>
<dbReference type="FunFam" id="1.20.5.110:FF:000058">
    <property type="entry name" value="VAM7p Vacuolar SNARE protein"/>
    <property type="match status" value="1"/>
</dbReference>
<dbReference type="PROSITE" id="PS50195">
    <property type="entry name" value="PX"/>
    <property type="match status" value="1"/>
</dbReference>
<evidence type="ECO:0000256" key="5">
    <source>
        <dbReference type="SAM" id="MobiDB-lite"/>
    </source>
</evidence>
<feature type="region of interest" description="Disordered" evidence="5">
    <location>
        <begin position="1"/>
        <end position="61"/>
    </location>
</feature>
<dbReference type="SUPFAM" id="SSF64268">
    <property type="entry name" value="PX domain"/>
    <property type="match status" value="1"/>
</dbReference>
<dbReference type="Gene3D" id="3.30.1520.10">
    <property type="entry name" value="Phox-like domain"/>
    <property type="match status" value="1"/>
</dbReference>
<dbReference type="EMBL" id="KV907501">
    <property type="protein sequence ID" value="OOF94617.1"/>
    <property type="molecule type" value="Genomic_DNA"/>
</dbReference>
<dbReference type="GO" id="GO:0000387">
    <property type="term" value="P:spliceosomal snRNP assembly"/>
    <property type="evidence" value="ECO:0007669"/>
    <property type="project" value="InterPro"/>
</dbReference>
<name>A0A1R3RJF8_ASPC5</name>
<evidence type="ECO:0008006" key="10">
    <source>
        <dbReference type="Google" id="ProtNLM"/>
    </source>
</evidence>
<dbReference type="VEuPathDB" id="FungiDB:ASPCADRAFT_516072"/>
<comment type="function">
    <text evidence="4">Essential for proper morphogenesis of the vacuole. May exist as structural reinforcement on the surface of the vacuolar membrane and be required for maintenance against rupture by osmotic pressure.</text>
</comment>
<dbReference type="OrthoDB" id="428895at2759"/>
<organism evidence="8 9">
    <name type="scientific">Aspergillus carbonarius (strain ITEM 5010)</name>
    <dbReference type="NCBI Taxonomy" id="602072"/>
    <lineage>
        <taxon>Eukaryota</taxon>
        <taxon>Fungi</taxon>
        <taxon>Dikarya</taxon>
        <taxon>Ascomycota</taxon>
        <taxon>Pezizomycotina</taxon>
        <taxon>Eurotiomycetes</taxon>
        <taxon>Eurotiomycetidae</taxon>
        <taxon>Eurotiales</taxon>
        <taxon>Aspergillaceae</taxon>
        <taxon>Aspergillus</taxon>
        <taxon>Aspergillus subgen. Circumdati</taxon>
    </lineage>
</organism>
<dbReference type="Pfam" id="PF04938">
    <property type="entry name" value="SIP1"/>
    <property type="match status" value="1"/>
</dbReference>
<dbReference type="PROSITE" id="PS50192">
    <property type="entry name" value="T_SNARE"/>
    <property type="match status" value="1"/>
</dbReference>
<dbReference type="SMART" id="SM00312">
    <property type="entry name" value="PX"/>
    <property type="match status" value="1"/>
</dbReference>
<evidence type="ECO:0000259" key="7">
    <source>
        <dbReference type="PROSITE" id="PS50195"/>
    </source>
</evidence>
<feature type="compositionally biased region" description="Gly residues" evidence="5">
    <location>
        <begin position="623"/>
        <end position="645"/>
    </location>
</feature>
<feature type="compositionally biased region" description="Acidic residues" evidence="5">
    <location>
        <begin position="317"/>
        <end position="329"/>
    </location>
</feature>
<reference evidence="9" key="1">
    <citation type="journal article" date="2017" name="Genome Biol.">
        <title>Comparative genomics reveals high biological diversity and specific adaptations in the industrially and medically important fungal genus Aspergillus.</title>
        <authorList>
            <person name="de Vries R.P."/>
            <person name="Riley R."/>
            <person name="Wiebenga A."/>
            <person name="Aguilar-Osorio G."/>
            <person name="Amillis S."/>
            <person name="Uchima C.A."/>
            <person name="Anderluh G."/>
            <person name="Asadollahi M."/>
            <person name="Askin M."/>
            <person name="Barry K."/>
            <person name="Battaglia E."/>
            <person name="Bayram O."/>
            <person name="Benocci T."/>
            <person name="Braus-Stromeyer S.A."/>
            <person name="Caldana C."/>
            <person name="Canovas D."/>
            <person name="Cerqueira G.C."/>
            <person name="Chen F."/>
            <person name="Chen W."/>
            <person name="Choi C."/>
            <person name="Clum A."/>
            <person name="Dos Santos R.A."/>
            <person name="Damasio A.R."/>
            <person name="Diallinas G."/>
            <person name="Emri T."/>
            <person name="Fekete E."/>
            <person name="Flipphi M."/>
            <person name="Freyberg S."/>
            <person name="Gallo A."/>
            <person name="Gournas C."/>
            <person name="Habgood R."/>
            <person name="Hainaut M."/>
            <person name="Harispe M.L."/>
            <person name="Henrissat B."/>
            <person name="Hilden K.S."/>
            <person name="Hope R."/>
            <person name="Hossain A."/>
            <person name="Karabika E."/>
            <person name="Karaffa L."/>
            <person name="Karanyi Z."/>
            <person name="Krasevec N."/>
            <person name="Kuo A."/>
            <person name="Kusch H."/>
            <person name="LaButti K."/>
            <person name="Lagendijk E.L."/>
            <person name="Lapidus A."/>
            <person name="Levasseur A."/>
            <person name="Lindquist E."/>
            <person name="Lipzen A."/>
            <person name="Logrieco A.F."/>
            <person name="MacCabe A."/>
            <person name="Maekelae M.R."/>
            <person name="Malavazi I."/>
            <person name="Melin P."/>
            <person name="Meyer V."/>
            <person name="Mielnichuk N."/>
            <person name="Miskei M."/>
            <person name="Molnar A.P."/>
            <person name="Mule G."/>
            <person name="Ngan C.Y."/>
            <person name="Orejas M."/>
            <person name="Orosz E."/>
            <person name="Ouedraogo J.P."/>
            <person name="Overkamp K.M."/>
            <person name="Park H.-S."/>
            <person name="Perrone G."/>
            <person name="Piumi F."/>
            <person name="Punt P.J."/>
            <person name="Ram A.F."/>
            <person name="Ramon A."/>
            <person name="Rauscher S."/>
            <person name="Record E."/>
            <person name="Riano-Pachon D.M."/>
            <person name="Robert V."/>
            <person name="Roehrig J."/>
            <person name="Ruller R."/>
            <person name="Salamov A."/>
            <person name="Salih N.S."/>
            <person name="Samson R.A."/>
            <person name="Sandor E."/>
            <person name="Sanguinetti M."/>
            <person name="Schuetze T."/>
            <person name="Sepcic K."/>
            <person name="Shelest E."/>
            <person name="Sherlock G."/>
            <person name="Sophianopoulou V."/>
            <person name="Squina F.M."/>
            <person name="Sun H."/>
            <person name="Susca A."/>
            <person name="Todd R.B."/>
            <person name="Tsang A."/>
            <person name="Unkles S.E."/>
            <person name="van de Wiele N."/>
            <person name="van Rossen-Uffink D."/>
            <person name="Oliveira J.V."/>
            <person name="Vesth T.C."/>
            <person name="Visser J."/>
            <person name="Yu J.-H."/>
            <person name="Zhou M."/>
            <person name="Andersen M.R."/>
            <person name="Archer D.B."/>
            <person name="Baker S.E."/>
            <person name="Benoit I."/>
            <person name="Brakhage A.A."/>
            <person name="Braus G.H."/>
            <person name="Fischer R."/>
            <person name="Frisvad J.C."/>
            <person name="Goldman G.H."/>
            <person name="Houbraken J."/>
            <person name="Oakley B."/>
            <person name="Pocsi I."/>
            <person name="Scazzocchio C."/>
            <person name="Seiboth B."/>
            <person name="vanKuyk P.A."/>
            <person name="Wortman J."/>
            <person name="Dyer P.S."/>
            <person name="Grigoriev I.V."/>
        </authorList>
    </citation>
    <scope>NUCLEOTIDE SEQUENCE [LARGE SCALE GENOMIC DNA]</scope>
    <source>
        <strain evidence="9">ITEM 5010</strain>
    </source>
</reference>
<evidence type="ECO:0000256" key="3">
    <source>
        <dbReference type="ARBA" id="ARBA00023054"/>
    </source>
</evidence>